<dbReference type="AlphaFoldDB" id="A0AAP9J0S1"/>
<evidence type="ECO:0000313" key="5">
    <source>
        <dbReference type="Proteomes" id="UP000315377"/>
    </source>
</evidence>
<dbReference type="GeneID" id="76994743"/>
<evidence type="ECO:0000259" key="1">
    <source>
        <dbReference type="Pfam" id="PF14606"/>
    </source>
</evidence>
<dbReference type="InterPro" id="IPR032740">
    <property type="entry name" value="GxDLY"/>
</dbReference>
<feature type="domain" description="SGNH hydrolase-type esterase" evidence="1">
    <location>
        <begin position="186"/>
        <end position="365"/>
    </location>
</feature>
<sequence>MADQPIDGNDKKVSDLDPYMHLEQNELAGLRWLSPADKPFRLSGLSWFEQERLFRRLPLRSRQPIPPVVDVLANHTAGGQLAFQTSSSQLAIRVQLANKADLYHMPATGQCGFDLYLGKPGEQVFYKTSLYDHTQDYFEAMLYDFSSFEMRHVTLNFPLYQGVKSLAIGVNPDAVIEAPLPYRNDKKVIIYGTSITQGACASRPGMAYTNILSRRIPLEFINLGFSGSGCGEPEMAHVITEIANPAMLVLDYEANAINPDLLKQTLPEFIRIYRAAHPVVPILVISKIEYPSESFVPELRQLRLEMGRIQRETVERLRQQGDSHLHFYDGRGLLGTDDTRFECTVDGIHPTDLGFMRMAGKLTPLFKQLLQHELA</sequence>
<dbReference type="EMBL" id="CP041405">
    <property type="protein sequence ID" value="QDM42398.1"/>
    <property type="molecule type" value="Genomic_DNA"/>
</dbReference>
<protein>
    <submittedName>
        <fullName evidence="3">SGNH/GDSL hydrolase family protein</fullName>
    </submittedName>
</protein>
<dbReference type="Proteomes" id="UP001209276">
    <property type="component" value="Unassembled WGS sequence"/>
</dbReference>
<proteinExistence type="predicted"/>
<evidence type="ECO:0000313" key="6">
    <source>
        <dbReference type="Proteomes" id="UP001209276"/>
    </source>
</evidence>
<dbReference type="InterPro" id="IPR036514">
    <property type="entry name" value="SGNH_hydro_sf"/>
</dbReference>
<dbReference type="Pfam" id="PF14607">
    <property type="entry name" value="GxDLY"/>
    <property type="match status" value="1"/>
</dbReference>
<gene>
    <name evidence="4" type="ORF">FLT43_01915</name>
    <name evidence="3" type="ORF">M5W83_06530</name>
</gene>
<dbReference type="Proteomes" id="UP000315377">
    <property type="component" value="Chromosome"/>
</dbReference>
<keyword evidence="6" id="KW-1185">Reference proteome</keyword>
<dbReference type="InterPro" id="IPR013830">
    <property type="entry name" value="SGNH_hydro"/>
</dbReference>
<accession>A0AAP9J0S1</accession>
<feature type="domain" description="SGNH hydrolase-type esterase N-terminal" evidence="2">
    <location>
        <begin position="31"/>
        <end position="176"/>
    </location>
</feature>
<dbReference type="Pfam" id="PF14606">
    <property type="entry name" value="Lipase_GDSL_3"/>
    <property type="match status" value="1"/>
</dbReference>
<dbReference type="GO" id="GO:0016787">
    <property type="term" value="F:hydrolase activity"/>
    <property type="evidence" value="ECO:0007669"/>
    <property type="project" value="UniProtKB-KW"/>
</dbReference>
<dbReference type="EMBL" id="JAMDMM010000014">
    <property type="protein sequence ID" value="MCY9606810.1"/>
    <property type="molecule type" value="Genomic_DNA"/>
</dbReference>
<organism evidence="4 5">
    <name type="scientific">Paenibacillus thiaminolyticus</name>
    <name type="common">Bacillus thiaminolyticus</name>
    <dbReference type="NCBI Taxonomy" id="49283"/>
    <lineage>
        <taxon>Bacteria</taxon>
        <taxon>Bacillati</taxon>
        <taxon>Bacillota</taxon>
        <taxon>Bacilli</taxon>
        <taxon>Bacillales</taxon>
        <taxon>Paenibacillaceae</taxon>
        <taxon>Paenibacillus</taxon>
    </lineage>
</organism>
<dbReference type="Gene3D" id="2.60.120.260">
    <property type="entry name" value="Galactose-binding domain-like"/>
    <property type="match status" value="1"/>
</dbReference>
<evidence type="ECO:0000313" key="4">
    <source>
        <dbReference type="EMBL" id="QDM42398.1"/>
    </source>
</evidence>
<evidence type="ECO:0000313" key="3">
    <source>
        <dbReference type="EMBL" id="MCY9606810.1"/>
    </source>
</evidence>
<reference evidence="4 5" key="1">
    <citation type="submission" date="2019-07" db="EMBL/GenBank/DDBJ databases">
        <title>Paenibacillus thiaminolyticus NRRL B-4156.</title>
        <authorList>
            <person name="Hehnly C."/>
            <person name="Zhang L."/>
        </authorList>
    </citation>
    <scope>NUCLEOTIDE SEQUENCE [LARGE SCALE GENOMIC DNA]</scope>
    <source>
        <strain evidence="4 5">NRRL B-4156</strain>
    </source>
</reference>
<name>A0AAP9J0S1_PANTH</name>
<reference evidence="3 6" key="2">
    <citation type="submission" date="2022-05" db="EMBL/GenBank/DDBJ databases">
        <title>Genome Sequencing of Bee-Associated Microbes.</title>
        <authorList>
            <person name="Dunlap C."/>
        </authorList>
    </citation>
    <scope>NUCLEOTIDE SEQUENCE [LARGE SCALE GENOMIC DNA]</scope>
    <source>
        <strain evidence="3 6">NRRL B-14613</strain>
    </source>
</reference>
<dbReference type="Gene3D" id="3.40.50.1110">
    <property type="entry name" value="SGNH hydrolase"/>
    <property type="match status" value="1"/>
</dbReference>
<dbReference type="SUPFAM" id="SSF52266">
    <property type="entry name" value="SGNH hydrolase"/>
    <property type="match status" value="1"/>
</dbReference>
<dbReference type="RefSeq" id="WP_087443594.1">
    <property type="nucleotide sequence ID" value="NZ_CABMNB010000036.1"/>
</dbReference>
<evidence type="ECO:0000259" key="2">
    <source>
        <dbReference type="Pfam" id="PF14607"/>
    </source>
</evidence>
<keyword evidence="3" id="KW-0378">Hydrolase</keyword>